<dbReference type="Proteomes" id="UP000239156">
    <property type="component" value="Unassembled WGS sequence"/>
</dbReference>
<gene>
    <name evidence="1" type="ORF">PSTT_16739</name>
</gene>
<accession>A0A2S4UBJ9</accession>
<sequence>MVIPGKIYIKAKTDILIKQIYLLIEDFDNKKDIIHSAIGLPPCSVLINTSSSEDEDHEVTPHLLITTQTKLKPSRSPLPTIKQTIIKPILKSTSNQPCEDLNDDDQELFITGISDLDHVSIFRKLTIHLSFFCHTDLTINLLPDLLINDPFNHDLESQITLNQLSFSLESLSTPSLISSTDILRGPMNVKSGCILIFIKKIKKKKRGRKDRYLNWIRNEDQVKPEEE</sequence>
<keyword evidence="2" id="KW-1185">Reference proteome</keyword>
<dbReference type="VEuPathDB" id="FungiDB:PSHT_12807"/>
<proteinExistence type="predicted"/>
<dbReference type="VEuPathDB" id="FungiDB:PSTT_16739"/>
<name>A0A2S4UBJ9_9BASI</name>
<dbReference type="EMBL" id="PKSL01000399">
    <property type="protein sequence ID" value="POV94649.1"/>
    <property type="molecule type" value="Genomic_DNA"/>
</dbReference>
<organism evidence="1 2">
    <name type="scientific">Puccinia striiformis</name>
    <dbReference type="NCBI Taxonomy" id="27350"/>
    <lineage>
        <taxon>Eukaryota</taxon>
        <taxon>Fungi</taxon>
        <taxon>Dikarya</taxon>
        <taxon>Basidiomycota</taxon>
        <taxon>Pucciniomycotina</taxon>
        <taxon>Pucciniomycetes</taxon>
        <taxon>Pucciniales</taxon>
        <taxon>Pucciniaceae</taxon>
        <taxon>Puccinia</taxon>
    </lineage>
</organism>
<evidence type="ECO:0000313" key="2">
    <source>
        <dbReference type="Proteomes" id="UP000239156"/>
    </source>
</evidence>
<protein>
    <submittedName>
        <fullName evidence="1">Uncharacterized protein</fullName>
    </submittedName>
</protein>
<comment type="caution">
    <text evidence="1">The sequence shown here is derived from an EMBL/GenBank/DDBJ whole genome shotgun (WGS) entry which is preliminary data.</text>
</comment>
<evidence type="ECO:0000313" key="1">
    <source>
        <dbReference type="EMBL" id="POV94649.1"/>
    </source>
</evidence>
<reference evidence="1" key="1">
    <citation type="submission" date="2017-12" db="EMBL/GenBank/DDBJ databases">
        <title>Gene loss provides genomic basis for host adaptation in cereal stripe rust fungi.</title>
        <authorList>
            <person name="Xia C."/>
        </authorList>
    </citation>
    <scope>NUCLEOTIDE SEQUENCE [LARGE SCALE GENOMIC DNA]</scope>
    <source>
        <strain evidence="1">93-210</strain>
    </source>
</reference>
<dbReference type="AlphaFoldDB" id="A0A2S4UBJ9"/>